<evidence type="ECO:0008006" key="3">
    <source>
        <dbReference type="Google" id="ProtNLM"/>
    </source>
</evidence>
<name>A0ABD0ZJP6_CARAN</name>
<evidence type="ECO:0000313" key="1">
    <source>
        <dbReference type="EMBL" id="KAL1194884.1"/>
    </source>
</evidence>
<keyword evidence="2" id="KW-1185">Reference proteome</keyword>
<protein>
    <recommendedName>
        <fullName evidence="3">Retrotransposon Copia-like N-terminal domain-containing protein</fullName>
    </recommendedName>
</protein>
<organism evidence="1 2">
    <name type="scientific">Cardamine amara subsp. amara</name>
    <dbReference type="NCBI Taxonomy" id="228776"/>
    <lineage>
        <taxon>Eukaryota</taxon>
        <taxon>Viridiplantae</taxon>
        <taxon>Streptophyta</taxon>
        <taxon>Embryophyta</taxon>
        <taxon>Tracheophyta</taxon>
        <taxon>Spermatophyta</taxon>
        <taxon>Magnoliopsida</taxon>
        <taxon>eudicotyledons</taxon>
        <taxon>Gunneridae</taxon>
        <taxon>Pentapetalae</taxon>
        <taxon>rosids</taxon>
        <taxon>malvids</taxon>
        <taxon>Brassicales</taxon>
        <taxon>Brassicaceae</taxon>
        <taxon>Cardamineae</taxon>
        <taxon>Cardamine</taxon>
    </lineage>
</organism>
<dbReference type="EMBL" id="JBANAX010000741">
    <property type="protein sequence ID" value="KAL1194884.1"/>
    <property type="molecule type" value="Genomic_DNA"/>
</dbReference>
<sequence length="119" mass="13552">MESTQQFVVINKPLKLDVEHYGHWKVNMQQVIQGIDLESWIAVEEGWNHPTITDADGKKTLKPKKSWSAEEKREAKFNAKALSAILPLCLGINSPGCKDVHRQRKLGIFCKFHSRVPAM</sequence>
<accession>A0ABD0ZJP6</accession>
<dbReference type="AlphaFoldDB" id="A0ABD0ZJP6"/>
<evidence type="ECO:0000313" key="2">
    <source>
        <dbReference type="Proteomes" id="UP001558713"/>
    </source>
</evidence>
<reference evidence="1 2" key="1">
    <citation type="submission" date="2024-04" db="EMBL/GenBank/DDBJ databases">
        <title>Genome assembly C_amara_ONT_v2.</title>
        <authorList>
            <person name="Yant L."/>
            <person name="Moore C."/>
            <person name="Slenker M."/>
        </authorList>
    </citation>
    <scope>NUCLEOTIDE SEQUENCE [LARGE SCALE GENOMIC DNA]</scope>
    <source>
        <tissue evidence="1">Leaf</tissue>
    </source>
</reference>
<proteinExistence type="predicted"/>
<dbReference type="Proteomes" id="UP001558713">
    <property type="component" value="Unassembled WGS sequence"/>
</dbReference>
<comment type="caution">
    <text evidence="1">The sequence shown here is derived from an EMBL/GenBank/DDBJ whole genome shotgun (WGS) entry which is preliminary data.</text>
</comment>
<gene>
    <name evidence="1" type="ORF">V5N11_020008</name>
</gene>